<dbReference type="InterPro" id="IPR002145">
    <property type="entry name" value="CopG"/>
</dbReference>
<dbReference type="RefSeq" id="WP_054966857.1">
    <property type="nucleotide sequence ID" value="NZ_FMUN01000001.1"/>
</dbReference>
<dbReference type="CDD" id="cd21631">
    <property type="entry name" value="RHH_CopG_NikR-like"/>
    <property type="match status" value="1"/>
</dbReference>
<accession>A0A0P9C305</accession>
<reference evidence="3" key="1">
    <citation type="submission" date="2016-10" db="EMBL/GenBank/DDBJ databases">
        <authorList>
            <person name="Varghese N."/>
        </authorList>
    </citation>
    <scope>NUCLEOTIDE SEQUENCE [LARGE SCALE GENOMIC DNA]</scope>
    <source>
        <strain evidence="3">HL 19</strain>
    </source>
</reference>
<dbReference type="AlphaFoldDB" id="A0A0P9C305"/>
<proteinExistence type="predicted"/>
<evidence type="ECO:0000313" key="2">
    <source>
        <dbReference type="EMBL" id="SCX79539.1"/>
    </source>
</evidence>
<dbReference type="Proteomes" id="UP000183104">
    <property type="component" value="Unassembled WGS sequence"/>
</dbReference>
<organism evidence="2 3">
    <name type="scientific">Thiohalorhabdus denitrificans</name>
    <dbReference type="NCBI Taxonomy" id="381306"/>
    <lineage>
        <taxon>Bacteria</taxon>
        <taxon>Pseudomonadati</taxon>
        <taxon>Pseudomonadota</taxon>
        <taxon>Gammaproteobacteria</taxon>
        <taxon>Thiohalorhabdales</taxon>
        <taxon>Thiohalorhabdaceae</taxon>
        <taxon>Thiohalorhabdus</taxon>
    </lineage>
</organism>
<dbReference type="InterPro" id="IPR013321">
    <property type="entry name" value="Arc_rbn_hlx_hlx"/>
</dbReference>
<dbReference type="STRING" id="381306.AN478_11955"/>
<dbReference type="Gene3D" id="1.10.1220.10">
    <property type="entry name" value="Met repressor-like"/>
    <property type="match status" value="1"/>
</dbReference>
<sequence>MRTVVDLPEEQLKAIKALAKRENISQAEAIRRAVHAYLTTRPAPDRKSPAFGMWQDRDEGLRYQRALRDEWAE</sequence>
<name>A0A0P9C305_9GAMM</name>
<evidence type="ECO:0000259" key="1">
    <source>
        <dbReference type="Pfam" id="PF01402"/>
    </source>
</evidence>
<feature type="domain" description="Ribbon-helix-helix protein CopG" evidence="1">
    <location>
        <begin position="2"/>
        <end position="40"/>
    </location>
</feature>
<protein>
    <submittedName>
        <fullName evidence="2">Ribbon-helix-helix protein, copG family</fullName>
    </submittedName>
</protein>
<dbReference type="EMBL" id="FMUN01000001">
    <property type="protein sequence ID" value="SCX79539.1"/>
    <property type="molecule type" value="Genomic_DNA"/>
</dbReference>
<keyword evidence="3" id="KW-1185">Reference proteome</keyword>
<evidence type="ECO:0000313" key="3">
    <source>
        <dbReference type="Proteomes" id="UP000183104"/>
    </source>
</evidence>
<gene>
    <name evidence="2" type="ORF">SAMN05661077_0472</name>
</gene>
<dbReference type="OrthoDB" id="5772152at2"/>
<dbReference type="Pfam" id="PF01402">
    <property type="entry name" value="RHH_1"/>
    <property type="match status" value="1"/>
</dbReference>
<dbReference type="GO" id="GO:0006355">
    <property type="term" value="P:regulation of DNA-templated transcription"/>
    <property type="evidence" value="ECO:0007669"/>
    <property type="project" value="InterPro"/>
</dbReference>